<evidence type="ECO:0000259" key="3">
    <source>
        <dbReference type="PROSITE" id="PS51836"/>
    </source>
</evidence>
<dbReference type="GO" id="GO:0042030">
    <property type="term" value="F:ATPase inhibitor activity"/>
    <property type="evidence" value="ECO:0007669"/>
    <property type="project" value="TreeGrafter"/>
</dbReference>
<dbReference type="PANTHER" id="PTHR21634:SF9">
    <property type="entry name" value="RE13835P"/>
    <property type="match status" value="1"/>
</dbReference>
<dbReference type="InterPro" id="IPR028084">
    <property type="entry name" value="FNIP_N_dom"/>
</dbReference>
<name>A0A9P0G6H2_9CUCU</name>
<dbReference type="Pfam" id="PF14638">
    <property type="entry name" value="FNIP_C"/>
    <property type="match status" value="1"/>
</dbReference>
<dbReference type="Proteomes" id="UP001153636">
    <property type="component" value="Chromosome 11"/>
</dbReference>
<dbReference type="Pfam" id="PF14636">
    <property type="entry name" value="FNIP_N"/>
    <property type="match status" value="1"/>
</dbReference>
<sequence length="795" mass="90878">MAYMNNNQFTSGKSYLNDNNNWENINLISTPETIRILLFKECRLRDRQLIFDSQSSQNVENKAKDERKTAEEFSLLTEMIFGSTAMKYHDTYYKIHGVSTPDRLIFTQVFSTPNTNKYQENYGSFFSKSNINFQKCSSLLEYDLTSNYLSQSSMDSSPDCFSIFRKNTSTNSTSTTVDSGFSDSSFSSNASFQPSYGSFTRSAKLGSSKSSLNFYNSFVSDVDSSGCLSQNLNYSRLGLALIVPVTKTKEDEIYMQHFTTIESILWRIRHYVELALGSPKLFFATMFEISSISAKWLSKELNFWTKMNAVHPREESGGIFKIFSMLNLRKSIFFRQKVKDERFEKFCKTLSEFDVKETKFFLSALLTAVLTHHTGWITSCYLLKEINLKDSYHAVWRQLTNLCGASGFLTKTSKTVIYGLKNNETLNDILDFLFYFIRYFRVERQYLERDDILEDNRIINDICDGLRQNKSSGEAGGIIKKARLIKTKKICADLSQIIETNKENYFNENDNSKLSKNKLNDSNRKGLSKSKTFGKGINILSDFNEESDFGVKEEFNEKSVLFILGDNDKLQNLKKSLDVKNNSSKGNIFNTDQNDESNSTVALKVIKFPLPKSKYIGDISEIIPLDFLSRTGIPDMYIPHKIFQSTNAPEKKWKNSLKNDLSLKYSCLFPNQLEENIAILANVDKWEVQVLSSNRNKSEGTVDSCPLVSNVLEIVLEMWKLNMAKEHCASFMEQRLVEICLKANALSQFLLTTDFCTTEALLSTLNLNIADVPLLMSVGSNINPEILQKYGLSYH</sequence>
<dbReference type="OrthoDB" id="10051712at2759"/>
<proteinExistence type="predicted"/>
<gene>
    <name evidence="4" type="ORF">PSYICH_LOCUS2654</name>
</gene>
<evidence type="ECO:0000256" key="1">
    <source>
        <dbReference type="ARBA" id="ARBA00004496"/>
    </source>
</evidence>
<evidence type="ECO:0000313" key="5">
    <source>
        <dbReference type="Proteomes" id="UP001153636"/>
    </source>
</evidence>
<evidence type="ECO:0000256" key="2">
    <source>
        <dbReference type="ARBA" id="ARBA00022490"/>
    </source>
</evidence>
<dbReference type="AlphaFoldDB" id="A0A9P0G6H2"/>
<comment type="subcellular location">
    <subcellularLocation>
        <location evidence="1">Cytoplasm</location>
    </subcellularLocation>
</comment>
<dbReference type="InterPro" id="IPR028085">
    <property type="entry name" value="FNIP_mid_dom"/>
</dbReference>
<dbReference type="PROSITE" id="PS51836">
    <property type="entry name" value="DENN_FNIP12"/>
    <property type="match status" value="1"/>
</dbReference>
<feature type="domain" description="UDENN FNIP1/2-type" evidence="3">
    <location>
        <begin position="29"/>
        <end position="116"/>
    </location>
</feature>
<evidence type="ECO:0000313" key="4">
    <source>
        <dbReference type="EMBL" id="CAH1101688.1"/>
    </source>
</evidence>
<accession>A0A9P0G6H2</accession>
<organism evidence="4 5">
    <name type="scientific">Psylliodes chrysocephalus</name>
    <dbReference type="NCBI Taxonomy" id="3402493"/>
    <lineage>
        <taxon>Eukaryota</taxon>
        <taxon>Metazoa</taxon>
        <taxon>Ecdysozoa</taxon>
        <taxon>Arthropoda</taxon>
        <taxon>Hexapoda</taxon>
        <taxon>Insecta</taxon>
        <taxon>Pterygota</taxon>
        <taxon>Neoptera</taxon>
        <taxon>Endopterygota</taxon>
        <taxon>Coleoptera</taxon>
        <taxon>Polyphaga</taxon>
        <taxon>Cucujiformia</taxon>
        <taxon>Chrysomeloidea</taxon>
        <taxon>Chrysomelidae</taxon>
        <taxon>Galerucinae</taxon>
        <taxon>Alticini</taxon>
        <taxon>Psylliodes</taxon>
    </lineage>
</organism>
<dbReference type="GO" id="GO:0051087">
    <property type="term" value="F:protein-folding chaperone binding"/>
    <property type="evidence" value="ECO:0007669"/>
    <property type="project" value="TreeGrafter"/>
</dbReference>
<dbReference type="EMBL" id="OV651823">
    <property type="protein sequence ID" value="CAH1101688.1"/>
    <property type="molecule type" value="Genomic_DNA"/>
</dbReference>
<dbReference type="GO" id="GO:0005737">
    <property type="term" value="C:cytoplasm"/>
    <property type="evidence" value="ECO:0007669"/>
    <property type="project" value="UniProtKB-SubCell"/>
</dbReference>
<keyword evidence="5" id="KW-1185">Reference proteome</keyword>
<dbReference type="Pfam" id="PF14637">
    <property type="entry name" value="FNIP_M"/>
    <property type="match status" value="1"/>
</dbReference>
<keyword evidence="2" id="KW-0963">Cytoplasm</keyword>
<dbReference type="InterPro" id="IPR028086">
    <property type="entry name" value="FNIP_C_dom"/>
</dbReference>
<dbReference type="PANTHER" id="PTHR21634">
    <property type="entry name" value="RE13835P"/>
    <property type="match status" value="1"/>
</dbReference>
<dbReference type="InterPro" id="IPR037545">
    <property type="entry name" value="DENN_FNIP1/2"/>
</dbReference>
<reference evidence="4" key="1">
    <citation type="submission" date="2022-01" db="EMBL/GenBank/DDBJ databases">
        <authorList>
            <person name="King R."/>
        </authorList>
    </citation>
    <scope>NUCLEOTIDE SEQUENCE</scope>
</reference>
<protein>
    <recommendedName>
        <fullName evidence="3">UDENN FNIP1/2-type domain-containing protein</fullName>
    </recommendedName>
</protein>